<comment type="similarity">
    <text evidence="8">Belongs to the DHHC palmitoyltransferase family.</text>
</comment>
<keyword evidence="8" id="KW-0808">Transferase</keyword>
<evidence type="ECO:0000256" key="7">
    <source>
        <dbReference type="PROSITE-ProRule" id="PRU00023"/>
    </source>
</evidence>
<sequence length="528" mass="61157">MSDWKAQLYLDPAEEEKKKKEAEEVKAREARQKELDENPSALLEFVLLESKSGNLVPWIDAILRNKLQYDQQDSNGYTAFHLSVWLNLHDNVLNLLNKVSCPVDLHSKNMQTALSLAAAKGHLKILKLLLDRGADLEGRDLCGMTPFLCAAHNGQIQSAIILKHRGANIENTDYNGSNAMHLAASKDHVNMMRMLKTWDFELETKNNQGFTPLHLAASHNSLNALEYLLMENACRDPIDKKNRTPAALSIELEVEGPADFIANFTPLNFFYKYYFYLQTIFWTTVYFVYCTYIFQDTLIHLFHSLLFNISISLVLPLFCVLKCINCANIRANTEEAINKMIIKNFESEEFEEIPRDYKFCCTCQIMRTERSKHCKYTNQCVVEYDHFCKFIHKPVGKNNHKAFFCCLFLNFITALSFVLLMWRKLEKEVEYLCVSQYVTGVANNFAEAGVLEIGTTILCCVIAWYTWWYLIMEIICISKGSTANEALNRHKYKYLFKCKEISNMGYRIVYENPYDKGIFTNWLEFLTN</sequence>
<keyword evidence="12" id="KW-1185">Reference proteome</keyword>
<dbReference type="InterPro" id="IPR001594">
    <property type="entry name" value="Palmitoyltrfase_DHHC"/>
</dbReference>
<name>A0A1R2ANM2_9CILI</name>
<keyword evidence="3" id="KW-0677">Repeat</keyword>
<feature type="compositionally biased region" description="Basic and acidic residues" evidence="9">
    <location>
        <begin position="15"/>
        <end position="33"/>
    </location>
</feature>
<dbReference type="PANTHER" id="PTHR24161">
    <property type="entry name" value="ANK_REP_REGION DOMAIN-CONTAINING PROTEIN-RELATED"/>
    <property type="match status" value="1"/>
</dbReference>
<dbReference type="EC" id="2.3.1.225" evidence="8"/>
<dbReference type="GO" id="GO:0016020">
    <property type="term" value="C:membrane"/>
    <property type="evidence" value="ECO:0007669"/>
    <property type="project" value="UniProtKB-SubCell"/>
</dbReference>
<feature type="transmembrane region" description="Helical" evidence="8">
    <location>
        <begin position="300"/>
        <end position="321"/>
    </location>
</feature>
<comment type="domain">
    <text evidence="8">The DHHC domain is required for palmitoyltransferase activity.</text>
</comment>
<dbReference type="GO" id="GO:0019706">
    <property type="term" value="F:protein-cysteine S-palmitoyltransferase activity"/>
    <property type="evidence" value="ECO:0007669"/>
    <property type="project" value="UniProtKB-EC"/>
</dbReference>
<feature type="transmembrane region" description="Helical" evidence="8">
    <location>
        <begin position="402"/>
        <end position="422"/>
    </location>
</feature>
<dbReference type="EMBL" id="MPUH01001816">
    <property type="protein sequence ID" value="OMJ66111.1"/>
    <property type="molecule type" value="Genomic_DNA"/>
</dbReference>
<dbReference type="OrthoDB" id="301925at2759"/>
<comment type="caution">
    <text evidence="11">The sequence shown here is derived from an EMBL/GenBank/DDBJ whole genome shotgun (WGS) entry which is preliminary data.</text>
</comment>
<keyword evidence="2 8" id="KW-0812">Transmembrane</keyword>
<dbReference type="Proteomes" id="UP000187209">
    <property type="component" value="Unassembled WGS sequence"/>
</dbReference>
<protein>
    <recommendedName>
        <fullName evidence="8">Palmitoyltransferase</fullName>
        <ecNumber evidence="8">2.3.1.225</ecNumber>
    </recommendedName>
</protein>
<reference evidence="11 12" key="1">
    <citation type="submission" date="2016-11" db="EMBL/GenBank/DDBJ databases">
        <title>The macronuclear genome of Stentor coeruleus: a giant cell with tiny introns.</title>
        <authorList>
            <person name="Slabodnick M."/>
            <person name="Ruby J.G."/>
            <person name="Reiff S.B."/>
            <person name="Swart E.C."/>
            <person name="Gosai S."/>
            <person name="Prabakaran S."/>
            <person name="Witkowska E."/>
            <person name="Larue G.E."/>
            <person name="Fisher S."/>
            <person name="Freeman R.M."/>
            <person name="Gunawardena J."/>
            <person name="Chu W."/>
            <person name="Stover N.A."/>
            <person name="Gregory B.D."/>
            <person name="Nowacki M."/>
            <person name="Derisi J."/>
            <person name="Roy S.W."/>
            <person name="Marshall W.F."/>
            <person name="Sood P."/>
        </authorList>
    </citation>
    <scope>NUCLEOTIDE SEQUENCE [LARGE SCALE GENOMIC DNA]</scope>
    <source>
        <strain evidence="11">WM001</strain>
    </source>
</reference>
<evidence type="ECO:0000256" key="3">
    <source>
        <dbReference type="ARBA" id="ARBA00022737"/>
    </source>
</evidence>
<keyword evidence="5 7" id="KW-0040">ANK repeat</keyword>
<proteinExistence type="inferred from homology"/>
<organism evidence="11 12">
    <name type="scientific">Stentor coeruleus</name>
    <dbReference type="NCBI Taxonomy" id="5963"/>
    <lineage>
        <taxon>Eukaryota</taxon>
        <taxon>Sar</taxon>
        <taxon>Alveolata</taxon>
        <taxon>Ciliophora</taxon>
        <taxon>Postciliodesmatophora</taxon>
        <taxon>Heterotrichea</taxon>
        <taxon>Heterotrichida</taxon>
        <taxon>Stentoridae</taxon>
        <taxon>Stentor</taxon>
    </lineage>
</organism>
<evidence type="ECO:0000256" key="8">
    <source>
        <dbReference type="RuleBase" id="RU079119"/>
    </source>
</evidence>
<evidence type="ECO:0000256" key="5">
    <source>
        <dbReference type="ARBA" id="ARBA00023043"/>
    </source>
</evidence>
<dbReference type="SMART" id="SM00248">
    <property type="entry name" value="ANK"/>
    <property type="match status" value="5"/>
</dbReference>
<comment type="catalytic activity">
    <reaction evidence="8">
        <text>L-cysteinyl-[protein] + hexadecanoyl-CoA = S-hexadecanoyl-L-cysteinyl-[protein] + CoA</text>
        <dbReference type="Rhea" id="RHEA:36683"/>
        <dbReference type="Rhea" id="RHEA-COMP:10131"/>
        <dbReference type="Rhea" id="RHEA-COMP:11032"/>
        <dbReference type="ChEBI" id="CHEBI:29950"/>
        <dbReference type="ChEBI" id="CHEBI:57287"/>
        <dbReference type="ChEBI" id="CHEBI:57379"/>
        <dbReference type="ChEBI" id="CHEBI:74151"/>
        <dbReference type="EC" id="2.3.1.225"/>
    </reaction>
</comment>
<evidence type="ECO:0000256" key="4">
    <source>
        <dbReference type="ARBA" id="ARBA00022989"/>
    </source>
</evidence>
<feature type="repeat" description="ANK" evidence="7">
    <location>
        <begin position="208"/>
        <end position="240"/>
    </location>
</feature>
<dbReference type="PANTHER" id="PTHR24161:SF85">
    <property type="entry name" value="PALMITOYLTRANSFERASE HIP14"/>
    <property type="match status" value="1"/>
</dbReference>
<dbReference type="Gene3D" id="1.25.40.20">
    <property type="entry name" value="Ankyrin repeat-containing domain"/>
    <property type="match status" value="1"/>
</dbReference>
<evidence type="ECO:0000313" key="11">
    <source>
        <dbReference type="EMBL" id="OMJ66111.1"/>
    </source>
</evidence>
<evidence type="ECO:0000256" key="2">
    <source>
        <dbReference type="ARBA" id="ARBA00022692"/>
    </source>
</evidence>
<dbReference type="PROSITE" id="PS50088">
    <property type="entry name" value="ANK_REPEAT"/>
    <property type="match status" value="3"/>
</dbReference>
<keyword evidence="8" id="KW-0012">Acyltransferase</keyword>
<evidence type="ECO:0000256" key="1">
    <source>
        <dbReference type="ARBA" id="ARBA00004141"/>
    </source>
</evidence>
<dbReference type="PROSITE" id="PS50216">
    <property type="entry name" value="DHHC"/>
    <property type="match status" value="1"/>
</dbReference>
<feature type="repeat" description="ANK" evidence="7">
    <location>
        <begin position="109"/>
        <end position="141"/>
    </location>
</feature>
<evidence type="ECO:0000259" key="10">
    <source>
        <dbReference type="Pfam" id="PF01529"/>
    </source>
</evidence>
<dbReference type="AlphaFoldDB" id="A0A1R2ANM2"/>
<dbReference type="Pfam" id="PF00023">
    <property type="entry name" value="Ank"/>
    <property type="match status" value="1"/>
</dbReference>
<dbReference type="InterPro" id="IPR002110">
    <property type="entry name" value="Ankyrin_rpt"/>
</dbReference>
<feature type="transmembrane region" description="Helical" evidence="8">
    <location>
        <begin position="273"/>
        <end position="294"/>
    </location>
</feature>
<evidence type="ECO:0000256" key="6">
    <source>
        <dbReference type="ARBA" id="ARBA00023136"/>
    </source>
</evidence>
<gene>
    <name evidence="11" type="ORF">SteCoe_37163</name>
</gene>
<dbReference type="SUPFAM" id="SSF48403">
    <property type="entry name" value="Ankyrin repeat"/>
    <property type="match status" value="1"/>
</dbReference>
<feature type="domain" description="Palmitoyltransferase DHHC" evidence="10">
    <location>
        <begin position="357"/>
        <end position="488"/>
    </location>
</feature>
<dbReference type="Pfam" id="PF12796">
    <property type="entry name" value="Ank_2"/>
    <property type="match status" value="1"/>
</dbReference>
<keyword evidence="4 8" id="KW-1133">Transmembrane helix</keyword>
<feature type="transmembrane region" description="Helical" evidence="8">
    <location>
        <begin position="453"/>
        <end position="471"/>
    </location>
</feature>
<dbReference type="Pfam" id="PF01529">
    <property type="entry name" value="DHHC"/>
    <property type="match status" value="1"/>
</dbReference>
<dbReference type="PROSITE" id="PS50297">
    <property type="entry name" value="ANK_REP_REGION"/>
    <property type="match status" value="2"/>
</dbReference>
<dbReference type="InterPro" id="IPR036770">
    <property type="entry name" value="Ankyrin_rpt-contain_sf"/>
</dbReference>
<accession>A0A1R2ANM2</accession>
<comment type="subcellular location">
    <subcellularLocation>
        <location evidence="1">Membrane</location>
        <topology evidence="1">Multi-pass membrane protein</topology>
    </subcellularLocation>
</comment>
<evidence type="ECO:0000313" key="12">
    <source>
        <dbReference type="Proteomes" id="UP000187209"/>
    </source>
</evidence>
<evidence type="ECO:0000256" key="9">
    <source>
        <dbReference type="SAM" id="MobiDB-lite"/>
    </source>
</evidence>
<keyword evidence="6 8" id="KW-0472">Membrane</keyword>
<feature type="repeat" description="ANK" evidence="7">
    <location>
        <begin position="175"/>
        <end position="207"/>
    </location>
</feature>
<feature type="region of interest" description="Disordered" evidence="9">
    <location>
        <begin position="14"/>
        <end position="33"/>
    </location>
</feature>